<reference evidence="3 4" key="1">
    <citation type="submission" date="2020-08" db="EMBL/GenBank/DDBJ databases">
        <title>Sequencing the genomes of 1000 actinobacteria strains.</title>
        <authorList>
            <person name="Klenk H.-P."/>
        </authorList>
    </citation>
    <scope>NUCLEOTIDE SEQUENCE [LARGE SCALE GENOMIC DNA]</scope>
    <source>
        <strain evidence="3 4">DSM 45790</strain>
    </source>
</reference>
<dbReference type="Pfam" id="PF01370">
    <property type="entry name" value="Epimerase"/>
    <property type="match status" value="1"/>
</dbReference>
<keyword evidence="3" id="KW-0560">Oxidoreductase</keyword>
<dbReference type="EC" id="1.1.1.344" evidence="3"/>
<comment type="similarity">
    <text evidence="1">Belongs to the NAD(P)-dependent epimerase/dehydratase family.</text>
</comment>
<evidence type="ECO:0000259" key="2">
    <source>
        <dbReference type="Pfam" id="PF01370"/>
    </source>
</evidence>
<dbReference type="RefSeq" id="WP_184612155.1">
    <property type="nucleotide sequence ID" value="NZ_BOOS01000036.1"/>
</dbReference>
<evidence type="ECO:0000256" key="1">
    <source>
        <dbReference type="ARBA" id="ARBA00007637"/>
    </source>
</evidence>
<dbReference type="AlphaFoldDB" id="A0A7W9DQK3"/>
<feature type="domain" description="NAD-dependent epimerase/dehydratase" evidence="2">
    <location>
        <begin position="16"/>
        <end position="248"/>
    </location>
</feature>
<sequence>MDTVLGRPMTARRLRVAVLGGTGFVGRRVGTAFETLGHEVTRVARHALPQDDAPPVRVLDLARPDVGPIADALRDIACDVIVNTAGGMWGLRDDQMAPANLTLVENVLAAASTLPRPPRLVHLGSVHEYGLVPVGVSISEDDEARPVNTYAQVKLDCTHAVTKASAQGIVDGVTLRAGNITGAGQPAASLLGVVAESLAAASRDGRTAVVRMRSLGALRDFLNLSDAVSAIVAAATISELPGRVVNVGTGRATSARDMVRTLIEVSGVPAELVEEEPDAAQSTWQQMRIDLARRYLGWSPRHDLIDGIKELWEDHMDPGGS</sequence>
<comment type="caution">
    <text evidence="3">The sequence shown here is derived from an EMBL/GenBank/DDBJ whole genome shotgun (WGS) entry which is preliminary data.</text>
</comment>
<gene>
    <name evidence="3" type="ORF">BJ981_003202</name>
</gene>
<dbReference type="Gene3D" id="3.40.50.720">
    <property type="entry name" value="NAD(P)-binding Rossmann-like Domain"/>
    <property type="match status" value="1"/>
</dbReference>
<evidence type="ECO:0000313" key="4">
    <source>
        <dbReference type="Proteomes" id="UP000588112"/>
    </source>
</evidence>
<dbReference type="InterPro" id="IPR036291">
    <property type="entry name" value="NAD(P)-bd_dom_sf"/>
</dbReference>
<proteinExistence type="inferred from homology"/>
<dbReference type="InterPro" id="IPR001509">
    <property type="entry name" value="Epimerase_deHydtase"/>
</dbReference>
<evidence type="ECO:0000313" key="3">
    <source>
        <dbReference type="EMBL" id="MBB5627503.1"/>
    </source>
</evidence>
<protein>
    <submittedName>
        <fullName evidence="3">dTDP-6-deoxy-L-talose 4-dehydrogenase [NAD(P)+]</fullName>
        <ecNumber evidence="3">1.1.1.344</ecNumber>
    </submittedName>
</protein>
<dbReference type="GO" id="GO:0016491">
    <property type="term" value="F:oxidoreductase activity"/>
    <property type="evidence" value="ECO:0007669"/>
    <property type="project" value="UniProtKB-KW"/>
</dbReference>
<dbReference type="PANTHER" id="PTHR43000">
    <property type="entry name" value="DTDP-D-GLUCOSE 4,6-DEHYDRATASE-RELATED"/>
    <property type="match status" value="1"/>
</dbReference>
<keyword evidence="4" id="KW-1185">Reference proteome</keyword>
<name>A0A7W9DQK3_9ACTN</name>
<accession>A0A7W9DQK3</accession>
<organism evidence="3 4">
    <name type="scientific">Sphaerisporangium krabiense</name>
    <dbReference type="NCBI Taxonomy" id="763782"/>
    <lineage>
        <taxon>Bacteria</taxon>
        <taxon>Bacillati</taxon>
        <taxon>Actinomycetota</taxon>
        <taxon>Actinomycetes</taxon>
        <taxon>Streptosporangiales</taxon>
        <taxon>Streptosporangiaceae</taxon>
        <taxon>Sphaerisporangium</taxon>
    </lineage>
</organism>
<dbReference type="Proteomes" id="UP000588112">
    <property type="component" value="Unassembled WGS sequence"/>
</dbReference>
<dbReference type="EMBL" id="JACHBR010000001">
    <property type="protein sequence ID" value="MBB5627503.1"/>
    <property type="molecule type" value="Genomic_DNA"/>
</dbReference>
<dbReference type="SUPFAM" id="SSF51735">
    <property type="entry name" value="NAD(P)-binding Rossmann-fold domains"/>
    <property type="match status" value="1"/>
</dbReference>